<evidence type="ECO:0000313" key="1">
    <source>
        <dbReference type="EMBL" id="EDP51628.1"/>
    </source>
</evidence>
<dbReference type="EMBL" id="DS499597">
    <property type="protein sequence ID" value="EDP51628.1"/>
    <property type="molecule type" value="Genomic_DNA"/>
</dbReference>
<dbReference type="HOGENOM" id="CLU_2026182_0_0_1"/>
<dbReference type="Proteomes" id="UP000001699">
    <property type="component" value="Unassembled WGS sequence"/>
</dbReference>
<reference evidence="1 2" key="1">
    <citation type="journal article" date="2008" name="PLoS Genet.">
        <title>Genomic islands in the pathogenic filamentous fungus Aspergillus fumigatus.</title>
        <authorList>
            <person name="Fedorova N.D."/>
            <person name="Khaldi N."/>
            <person name="Joardar V.S."/>
            <person name="Maiti R."/>
            <person name="Amedeo P."/>
            <person name="Anderson M.J."/>
            <person name="Crabtree J."/>
            <person name="Silva J.C."/>
            <person name="Badger J.H."/>
            <person name="Albarraq A."/>
            <person name="Angiuoli S."/>
            <person name="Bussey H."/>
            <person name="Bowyer P."/>
            <person name="Cotty P.J."/>
            <person name="Dyer P.S."/>
            <person name="Egan A."/>
            <person name="Galens K."/>
            <person name="Fraser-Liggett C.M."/>
            <person name="Haas B.J."/>
            <person name="Inman J.M."/>
            <person name="Kent R."/>
            <person name="Lemieux S."/>
            <person name="Malavazi I."/>
            <person name="Orvis J."/>
            <person name="Roemer T."/>
            <person name="Ronning C.M."/>
            <person name="Sundaram J.P."/>
            <person name="Sutton G."/>
            <person name="Turner G."/>
            <person name="Venter J.C."/>
            <person name="White O.R."/>
            <person name="Whitty B.R."/>
            <person name="Youngman P."/>
            <person name="Wolfe K.H."/>
            <person name="Goldman G.H."/>
            <person name="Wortman J.R."/>
            <person name="Jiang B."/>
            <person name="Denning D.W."/>
            <person name="Nierman W.C."/>
        </authorList>
    </citation>
    <scope>NUCLEOTIDE SEQUENCE [LARGE SCALE GENOMIC DNA]</scope>
    <source>
        <strain evidence="2">CBS 144.89 / FGSC A1163 / CEA10</strain>
    </source>
</reference>
<proteinExistence type="predicted"/>
<accession>B0Y437</accession>
<protein>
    <submittedName>
        <fullName evidence="1">Uncharacterized protein</fullName>
    </submittedName>
</protein>
<evidence type="ECO:0000313" key="2">
    <source>
        <dbReference type="Proteomes" id="UP000001699"/>
    </source>
</evidence>
<sequence>MTAPGFFASRAAKLIPGQQGSFNATNGSKPLFQTLNIQKQLTICSANQRPEMHLSMLAVTLQNQNTRTHNSTDYPAVPNSTEHGTPTCVLECCDPQDKKDLNMTNTDASAAYLPDSMLVTLS</sequence>
<dbReference type="VEuPathDB" id="FungiDB:AFUB_056390"/>
<gene>
    <name evidence="1" type="ORF">AFUB_056390</name>
</gene>
<dbReference type="AlphaFoldDB" id="B0Y437"/>
<name>B0Y437_ASPFC</name>
<organism evidence="1 2">
    <name type="scientific">Aspergillus fumigatus (strain CBS 144.89 / FGSC A1163 / CEA10)</name>
    <name type="common">Neosartorya fumigata</name>
    <dbReference type="NCBI Taxonomy" id="451804"/>
    <lineage>
        <taxon>Eukaryota</taxon>
        <taxon>Fungi</taxon>
        <taxon>Dikarya</taxon>
        <taxon>Ascomycota</taxon>
        <taxon>Pezizomycotina</taxon>
        <taxon>Eurotiomycetes</taxon>
        <taxon>Eurotiomycetidae</taxon>
        <taxon>Eurotiales</taxon>
        <taxon>Aspergillaceae</taxon>
        <taxon>Aspergillus</taxon>
        <taxon>Aspergillus subgen. Fumigati</taxon>
    </lineage>
</organism>
<keyword evidence="2" id="KW-1185">Reference proteome</keyword>